<sequence>MTELNIPSSQHVVDVSVIDSTARIKVPTGFFIKDPVKGHEILECPAYSFLIQHSTGKKVLFDLGLRPDVKSFPPIIVKGMSSLDMSAEKGIATILEEEGIAPGDIEAIIWSHWHCDHSGDPSTFPPEVDLVVGPGFKEKLLPGYPANPNALILESDYSGRNLREIDFSTGLIIGQFRAMDYFGDGSFYLLDSPGHAIGHLCALARTTPSTFIFMGGDGCHHTGSLRPSQYLPLPKELSPSPFSIPPHAEGTVCQGALLEAIRPSHSNTEPYYGRLASATGRDVPEAEATIEKMIGFDASENVFVIIAHDRGLLDVIDFFPKKANEWKEKGWKDASRWRFLEDFKGALPAA</sequence>
<evidence type="ECO:0000259" key="5">
    <source>
        <dbReference type="Pfam" id="PF00753"/>
    </source>
</evidence>
<keyword evidence="4" id="KW-0862">Zinc</keyword>
<dbReference type="GeneID" id="9675985"/>
<keyword evidence="3" id="KW-0378">Hydrolase</keyword>
<dbReference type="InterPro" id="IPR001279">
    <property type="entry name" value="Metallo-B-lactamas"/>
</dbReference>
<evidence type="ECO:0000256" key="2">
    <source>
        <dbReference type="ARBA" id="ARBA00022723"/>
    </source>
</evidence>
<gene>
    <name evidence="6" type="ORF">NECHADRAFT_52365</name>
</gene>
<dbReference type="EMBL" id="GG698937">
    <property type="protein sequence ID" value="EEU35647.1"/>
    <property type="molecule type" value="Genomic_DNA"/>
</dbReference>
<dbReference type="SUPFAM" id="SSF56281">
    <property type="entry name" value="Metallo-hydrolase/oxidoreductase"/>
    <property type="match status" value="1"/>
</dbReference>
<evidence type="ECO:0000313" key="7">
    <source>
        <dbReference type="Proteomes" id="UP000005206"/>
    </source>
</evidence>
<dbReference type="GO" id="GO:0016787">
    <property type="term" value="F:hydrolase activity"/>
    <property type="evidence" value="ECO:0007669"/>
    <property type="project" value="UniProtKB-KW"/>
</dbReference>
<name>C7ZK15_FUSV7</name>
<dbReference type="GO" id="GO:0046872">
    <property type="term" value="F:metal ion binding"/>
    <property type="evidence" value="ECO:0007669"/>
    <property type="project" value="UniProtKB-KW"/>
</dbReference>
<dbReference type="OMA" id="IWSHAHP"/>
<evidence type="ECO:0000256" key="4">
    <source>
        <dbReference type="ARBA" id="ARBA00022833"/>
    </source>
</evidence>
<dbReference type="OrthoDB" id="10250730at2759"/>
<evidence type="ECO:0000256" key="1">
    <source>
        <dbReference type="ARBA" id="ARBA00007749"/>
    </source>
</evidence>
<accession>C7ZK15</accession>
<dbReference type="InterPro" id="IPR051013">
    <property type="entry name" value="MBL_superfamily_lactonases"/>
</dbReference>
<dbReference type="Gene3D" id="3.60.15.10">
    <property type="entry name" value="Ribonuclease Z/Hydroxyacylglutathione hydrolase-like"/>
    <property type="match status" value="1"/>
</dbReference>
<dbReference type="PANTHER" id="PTHR42978">
    <property type="entry name" value="QUORUM-QUENCHING LACTONASE YTNP-RELATED-RELATED"/>
    <property type="match status" value="1"/>
</dbReference>
<comment type="similarity">
    <text evidence="1">Belongs to the metallo-beta-lactamase superfamily.</text>
</comment>
<organism evidence="6 7">
    <name type="scientific">Fusarium vanettenii (strain ATCC MYA-4622 / CBS 123669 / FGSC 9596 / NRRL 45880 / 77-13-4)</name>
    <name type="common">Fusarium solani subsp. pisi</name>
    <dbReference type="NCBI Taxonomy" id="660122"/>
    <lineage>
        <taxon>Eukaryota</taxon>
        <taxon>Fungi</taxon>
        <taxon>Dikarya</taxon>
        <taxon>Ascomycota</taxon>
        <taxon>Pezizomycotina</taxon>
        <taxon>Sordariomycetes</taxon>
        <taxon>Hypocreomycetidae</taxon>
        <taxon>Hypocreales</taxon>
        <taxon>Nectriaceae</taxon>
        <taxon>Fusarium</taxon>
        <taxon>Fusarium solani species complex</taxon>
        <taxon>Fusarium vanettenii</taxon>
    </lineage>
</organism>
<evidence type="ECO:0000313" key="6">
    <source>
        <dbReference type="EMBL" id="EEU35647.1"/>
    </source>
</evidence>
<dbReference type="AlphaFoldDB" id="C7ZK15"/>
<dbReference type="Pfam" id="PF00753">
    <property type="entry name" value="Lactamase_B"/>
    <property type="match status" value="1"/>
</dbReference>
<keyword evidence="2" id="KW-0479">Metal-binding</keyword>
<protein>
    <recommendedName>
        <fullName evidence="5">Metallo-beta-lactamase domain-containing protein</fullName>
    </recommendedName>
</protein>
<proteinExistence type="inferred from homology"/>
<dbReference type="InParanoid" id="C7ZK15"/>
<dbReference type="RefSeq" id="XP_003041360.1">
    <property type="nucleotide sequence ID" value="XM_003041314.1"/>
</dbReference>
<dbReference type="HOGENOM" id="CLU_030571_1_0_1"/>
<dbReference type="eggNOG" id="ENOG502S1A6">
    <property type="taxonomic scope" value="Eukaryota"/>
</dbReference>
<dbReference type="PANTHER" id="PTHR42978:SF5">
    <property type="entry name" value="METALLO-BETA-LACTAMASE DOMAIN-CONTAINING PROTEIN"/>
    <property type="match status" value="1"/>
</dbReference>
<dbReference type="InterPro" id="IPR036866">
    <property type="entry name" value="RibonucZ/Hydroxyglut_hydro"/>
</dbReference>
<dbReference type="CDD" id="cd07730">
    <property type="entry name" value="metallo-hydrolase-like_MBL-fold"/>
    <property type="match status" value="1"/>
</dbReference>
<dbReference type="VEuPathDB" id="FungiDB:NECHADRAFT_52365"/>
<reference evidence="6 7" key="1">
    <citation type="journal article" date="2009" name="PLoS Genet.">
        <title>The genome of Nectria haematococca: contribution of supernumerary chromosomes to gene expansion.</title>
        <authorList>
            <person name="Coleman J.J."/>
            <person name="Rounsley S.D."/>
            <person name="Rodriguez-Carres M."/>
            <person name="Kuo A."/>
            <person name="Wasmann C.C."/>
            <person name="Grimwood J."/>
            <person name="Schmutz J."/>
            <person name="Taga M."/>
            <person name="White G.J."/>
            <person name="Zhou S."/>
            <person name="Schwartz D.C."/>
            <person name="Freitag M."/>
            <person name="Ma L.J."/>
            <person name="Danchin E.G."/>
            <person name="Henrissat B."/>
            <person name="Coutinho P.M."/>
            <person name="Nelson D.R."/>
            <person name="Straney D."/>
            <person name="Napoli C.A."/>
            <person name="Barker B.M."/>
            <person name="Gribskov M."/>
            <person name="Rep M."/>
            <person name="Kroken S."/>
            <person name="Molnar I."/>
            <person name="Rensing C."/>
            <person name="Kennell J.C."/>
            <person name="Zamora J."/>
            <person name="Farman M.L."/>
            <person name="Selker E.U."/>
            <person name="Salamov A."/>
            <person name="Shapiro H."/>
            <person name="Pangilinan J."/>
            <person name="Lindquist E."/>
            <person name="Lamers C."/>
            <person name="Grigoriev I.V."/>
            <person name="Geiser D.M."/>
            <person name="Covert S.F."/>
            <person name="Temporini E."/>
            <person name="Vanetten H.D."/>
        </authorList>
    </citation>
    <scope>NUCLEOTIDE SEQUENCE [LARGE SCALE GENOMIC DNA]</scope>
    <source>
        <strain evidence="7">ATCC MYA-4622 / CBS 123669 / FGSC 9596 / NRRL 45880 / 77-13-4</strain>
    </source>
</reference>
<dbReference type="Proteomes" id="UP000005206">
    <property type="component" value="Chromosome 11"/>
</dbReference>
<feature type="domain" description="Metallo-beta-lactamase" evidence="5">
    <location>
        <begin position="43"/>
        <end position="120"/>
    </location>
</feature>
<evidence type="ECO:0000256" key="3">
    <source>
        <dbReference type="ARBA" id="ARBA00022801"/>
    </source>
</evidence>
<keyword evidence="7" id="KW-1185">Reference proteome</keyword>
<dbReference type="KEGG" id="nhe:NECHADRAFT_52365"/>